<dbReference type="AlphaFoldDB" id="A0A0J9Y3Y8"/>
<dbReference type="EMBL" id="LN857394">
    <property type="protein sequence ID" value="CDQ01400.1"/>
    <property type="molecule type" value="Genomic_DNA"/>
</dbReference>
<sequence>MSVYVCVCVHPCQVQCKTVATVTSNRKIDAPSGGASADRSIAPEQYCWAFSCLKGKISERCEL</sequence>
<reference evidence="1" key="1">
    <citation type="journal article" date="2007" name="Science">
        <title>Draft genome of the filarial nematode parasite Brugia malayi.</title>
        <authorList>
            <person name="Ghedin E."/>
            <person name="Wang S."/>
            <person name="Spiro D."/>
            <person name="Caler E."/>
            <person name="Zhao Q."/>
            <person name="Crabtree J."/>
            <person name="Allen J.E."/>
            <person name="Delcher A.L."/>
            <person name="Guiliano D.B."/>
            <person name="Miranda-Saavedra D."/>
            <person name="Angiuoli S.V."/>
            <person name="Creasy T."/>
            <person name="Amedeo P."/>
            <person name="Haas B."/>
            <person name="El-Sayed N.M."/>
            <person name="Wortman J.R."/>
            <person name="Feldblyum T."/>
            <person name="Tallon L."/>
            <person name="Schatz M."/>
            <person name="Shumway M."/>
            <person name="Koo H."/>
            <person name="Salzberg S.L."/>
            <person name="Schobel S."/>
            <person name="Pertea M."/>
            <person name="Pop M."/>
            <person name="White O."/>
            <person name="Barton G.J."/>
            <person name="Carlow C.K."/>
            <person name="Crawford M.J."/>
            <person name="Daub J."/>
            <person name="Dimmic M.W."/>
            <person name="Estes C.F."/>
            <person name="Foster J.M."/>
            <person name="Ganatra M."/>
            <person name="Gregory W.F."/>
            <person name="Johnson N.M."/>
            <person name="Jin J."/>
            <person name="Komuniecki R."/>
            <person name="Korf I."/>
            <person name="Kumar S."/>
            <person name="Laney S."/>
            <person name="Li B.W."/>
            <person name="Li W."/>
            <person name="Lindblom T.H."/>
            <person name="Lustigman S."/>
            <person name="Ma D."/>
            <person name="Maina C.V."/>
            <person name="Martin D.M."/>
            <person name="McCarter J.P."/>
            <person name="McReynolds L."/>
            <person name="Mitreva M."/>
            <person name="Nutman T.B."/>
            <person name="Parkinson J."/>
            <person name="Peregrin-Alvarez J.M."/>
            <person name="Poole C."/>
            <person name="Ren Q."/>
            <person name="Saunders L."/>
            <person name="Sluder A.E."/>
            <person name="Smith K."/>
            <person name="Stanke M."/>
            <person name="Unnasch T.R."/>
            <person name="Ware J."/>
            <person name="Wei A.D."/>
            <person name="Weil G."/>
            <person name="Williams D.J."/>
            <person name="Zhang Y."/>
            <person name="Williams S.A."/>
            <person name="Fraser-Liggett C."/>
            <person name="Slatko B."/>
            <person name="Blaxter M.L."/>
            <person name="Scott A.L."/>
        </authorList>
    </citation>
    <scope>NUCLEOTIDE SEQUENCE</scope>
    <source>
        <strain evidence="1">FR3</strain>
    </source>
</reference>
<gene>
    <name evidence="1" type="primary">Bm746</name>
    <name evidence="1" type="ORF">BM_Bm746</name>
</gene>
<proteinExistence type="predicted"/>
<reference evidence="1" key="2">
    <citation type="submission" date="2012-12" db="EMBL/GenBank/DDBJ databases">
        <authorList>
            <person name="Gao Y.W."/>
            <person name="Fan S.T."/>
            <person name="Sun H.T."/>
            <person name="Wang Z."/>
            <person name="Gao X.L."/>
            <person name="Li Y.G."/>
            <person name="Wang T.C."/>
            <person name="Zhang K."/>
            <person name="Xu W.W."/>
            <person name="Yu Z.J."/>
            <person name="Xia X.Z."/>
        </authorList>
    </citation>
    <scope>NUCLEOTIDE SEQUENCE</scope>
    <source>
        <strain evidence="1">FR3</strain>
    </source>
</reference>
<protein>
    <submittedName>
        <fullName evidence="1">Bm746</fullName>
    </submittedName>
</protein>
<organism evidence="1">
    <name type="scientific">Brugia malayi</name>
    <name type="common">Filarial nematode worm</name>
    <dbReference type="NCBI Taxonomy" id="6279"/>
    <lineage>
        <taxon>Eukaryota</taxon>
        <taxon>Metazoa</taxon>
        <taxon>Ecdysozoa</taxon>
        <taxon>Nematoda</taxon>
        <taxon>Chromadorea</taxon>
        <taxon>Rhabditida</taxon>
        <taxon>Spirurina</taxon>
        <taxon>Spiruromorpha</taxon>
        <taxon>Filarioidea</taxon>
        <taxon>Onchocercidae</taxon>
        <taxon>Brugia</taxon>
    </lineage>
</organism>
<evidence type="ECO:0000313" key="1">
    <source>
        <dbReference type="EMBL" id="CDQ01400.1"/>
    </source>
</evidence>
<accession>A0A0J9Y3Y8</accession>
<name>A0A0J9Y3Y8_BRUMA</name>